<reference evidence="1 2" key="1">
    <citation type="submission" date="2021-08" db="EMBL/GenBank/DDBJ databases">
        <authorList>
            <person name="Peeters C."/>
        </authorList>
    </citation>
    <scope>NUCLEOTIDE SEQUENCE [LARGE SCALE GENOMIC DNA]</scope>
    <source>
        <strain evidence="1 2">LMG 23994</strain>
    </source>
</reference>
<gene>
    <name evidence="1" type="ORF">LMG23994_00417</name>
</gene>
<evidence type="ECO:0000313" key="1">
    <source>
        <dbReference type="EMBL" id="CAG9164584.1"/>
    </source>
</evidence>
<sequence>MLIAADEAGIDTAAQALRQEAGTHVDAVQADLATPEGVQQLYDRAKGRDIDILCANAGRGLGRAFLDQDFAEILHGHLGQGGFRTRRLGLSRHGPDRRSDLPFFRID</sequence>
<keyword evidence="2" id="KW-1185">Reference proteome</keyword>
<accession>A0ABM8WBF9</accession>
<evidence type="ECO:0008006" key="3">
    <source>
        <dbReference type="Google" id="ProtNLM"/>
    </source>
</evidence>
<evidence type="ECO:0000313" key="2">
    <source>
        <dbReference type="Proteomes" id="UP000701702"/>
    </source>
</evidence>
<dbReference type="Proteomes" id="UP000701702">
    <property type="component" value="Unassembled WGS sequence"/>
</dbReference>
<dbReference type="SUPFAM" id="SSF51735">
    <property type="entry name" value="NAD(P)-binding Rossmann-fold domains"/>
    <property type="match status" value="1"/>
</dbReference>
<proteinExistence type="predicted"/>
<protein>
    <recommendedName>
        <fullName evidence="3">Short-chain dehydrogenase/reductase SDR</fullName>
    </recommendedName>
</protein>
<comment type="caution">
    <text evidence="1">The sequence shown here is derived from an EMBL/GenBank/DDBJ whole genome shotgun (WGS) entry which is preliminary data.</text>
</comment>
<dbReference type="Gene3D" id="3.40.50.720">
    <property type="entry name" value="NAD(P)-binding Rossmann-like Domain"/>
    <property type="match status" value="1"/>
</dbReference>
<dbReference type="InterPro" id="IPR036291">
    <property type="entry name" value="NAD(P)-bd_dom_sf"/>
</dbReference>
<name>A0ABM8WBF9_9BURK</name>
<dbReference type="EMBL" id="CAJZAF010000002">
    <property type="protein sequence ID" value="CAG9164584.1"/>
    <property type="molecule type" value="Genomic_DNA"/>
</dbReference>
<dbReference type="RefSeq" id="WP_223999317.1">
    <property type="nucleotide sequence ID" value="NZ_CAJZAF010000002.1"/>
</dbReference>
<organism evidence="1 2">
    <name type="scientific">Cupriavidus pinatubonensis</name>
    <dbReference type="NCBI Taxonomy" id="248026"/>
    <lineage>
        <taxon>Bacteria</taxon>
        <taxon>Pseudomonadati</taxon>
        <taxon>Pseudomonadota</taxon>
        <taxon>Betaproteobacteria</taxon>
        <taxon>Burkholderiales</taxon>
        <taxon>Burkholderiaceae</taxon>
        <taxon>Cupriavidus</taxon>
    </lineage>
</organism>